<keyword evidence="4 7" id="KW-0812">Transmembrane</keyword>
<dbReference type="AlphaFoldDB" id="A0A1B4Z9C2"/>
<keyword evidence="5 7" id="KW-1133">Transmembrane helix</keyword>
<feature type="transmembrane region" description="Helical" evidence="7">
    <location>
        <begin position="333"/>
        <end position="353"/>
    </location>
</feature>
<feature type="transmembrane region" description="Helical" evidence="7">
    <location>
        <begin position="359"/>
        <end position="385"/>
    </location>
</feature>
<protein>
    <submittedName>
        <fullName evidence="9">MFS transporter</fullName>
    </submittedName>
</protein>
<keyword evidence="6 7" id="KW-0472">Membrane</keyword>
<gene>
    <name evidence="9" type="primary">flvT1</name>
</gene>
<feature type="transmembrane region" description="Helical" evidence="7">
    <location>
        <begin position="169"/>
        <end position="192"/>
    </location>
</feature>
<feature type="transmembrane region" description="Helical" evidence="7">
    <location>
        <begin position="108"/>
        <end position="129"/>
    </location>
</feature>
<dbReference type="InterPro" id="IPR020846">
    <property type="entry name" value="MFS_dom"/>
</dbReference>
<feature type="transmembrane region" description="Helical" evidence="7">
    <location>
        <begin position="406"/>
        <end position="423"/>
    </location>
</feature>
<sequence length="506" mass="53291">MDIAESDAKAGWRQWVGLAILMLPVLLISITVTVLFFALPSLTAELEPSGTQQLWIVDIYAFLLAGLLIPMGNLGDRIGRRRLLLLGAVVFGITSALAAYAPNAELLIVARGLQGAAAATLMPPTLALIRVMFTDARQLQMAIAIWAAVFTLGSVAGPIVGGWLLESFWWGAVFLISVPIMVLLLALGPLLPEYRDPNPGKFDLLSAVLVLLTALPMVYAVKMAAEQNFSATMWISAVVGLVFLALFLRRQRKLPDPMLDLALFRRQAFTVSLITATLAVFALVGTFYFITQYLMSVLEMRPIVAGLMTVPTAVSSAAGSVLGAALTRWFRPGHIMGSGMVFGAVGFLLISQLSTDVNLPLLFSGLFLLGWGIGSVQALASTMVVATAPPEKAGSASGLFESSTEFGQALGAAILGSIGVAVYRSSLAADLPHEVPPEAAVVAHETLGGALSVADELPQAMGTALAAVAREAYVDGMQIAALAGAVIMLIMGILAFLNIREAQKAS</sequence>
<feature type="transmembrane region" description="Helical" evidence="7">
    <location>
        <begin position="479"/>
        <end position="499"/>
    </location>
</feature>
<dbReference type="SUPFAM" id="SSF103473">
    <property type="entry name" value="MFS general substrate transporter"/>
    <property type="match status" value="1"/>
</dbReference>
<feature type="transmembrane region" description="Helical" evidence="7">
    <location>
        <begin position="52"/>
        <end position="71"/>
    </location>
</feature>
<evidence type="ECO:0000259" key="8">
    <source>
        <dbReference type="PROSITE" id="PS50850"/>
    </source>
</evidence>
<keyword evidence="2" id="KW-0813">Transport</keyword>
<feature type="transmembrane region" description="Helical" evidence="7">
    <location>
        <begin position="15"/>
        <end position="40"/>
    </location>
</feature>
<dbReference type="EMBL" id="LC095592">
    <property type="protein sequence ID" value="BAV56014.1"/>
    <property type="molecule type" value="Genomic_DNA"/>
</dbReference>
<feature type="transmembrane region" description="Helical" evidence="7">
    <location>
        <begin position="269"/>
        <end position="291"/>
    </location>
</feature>
<evidence type="ECO:0000256" key="3">
    <source>
        <dbReference type="ARBA" id="ARBA00022475"/>
    </source>
</evidence>
<evidence type="ECO:0000313" key="9">
    <source>
        <dbReference type="EMBL" id="BAV56014.1"/>
    </source>
</evidence>
<evidence type="ECO:0000256" key="4">
    <source>
        <dbReference type="ARBA" id="ARBA00022692"/>
    </source>
</evidence>
<dbReference type="Gene3D" id="1.20.1250.20">
    <property type="entry name" value="MFS general substrate transporter like domains"/>
    <property type="match status" value="1"/>
</dbReference>
<evidence type="ECO:0000256" key="2">
    <source>
        <dbReference type="ARBA" id="ARBA00022448"/>
    </source>
</evidence>
<feature type="domain" description="Major facilitator superfamily (MFS) profile" evidence="8">
    <location>
        <begin position="17"/>
        <end position="503"/>
    </location>
</feature>
<dbReference type="GO" id="GO:0022857">
    <property type="term" value="F:transmembrane transporter activity"/>
    <property type="evidence" value="ECO:0007669"/>
    <property type="project" value="InterPro"/>
</dbReference>
<keyword evidence="3" id="KW-1003">Cell membrane</keyword>
<dbReference type="PANTHER" id="PTHR42718">
    <property type="entry name" value="MAJOR FACILITATOR SUPERFAMILY MULTIDRUG TRANSPORTER MFSC"/>
    <property type="match status" value="1"/>
</dbReference>
<dbReference type="GO" id="GO:0005886">
    <property type="term" value="C:plasma membrane"/>
    <property type="evidence" value="ECO:0007669"/>
    <property type="project" value="UniProtKB-SubCell"/>
</dbReference>
<name>A0A1B4Z9C2_9ACTN</name>
<reference evidence="9" key="1">
    <citation type="journal article" date="2016" name="Biosci. Biotechnol. Biochem.">
        <title>Identification of the Fluvirucin B2 (Sch 38518) Biosynthetic Gene Cluster from Actinomadura fulva subsp. indica ATCC 53714: substrate Specificity of the ?-Amino Acid Selective Adenylating Enzyme FlvN.</title>
        <authorList>
            <person name="Miyanaga A."/>
            <person name="Hayakawa Y."/>
            <person name="Numakura M."/>
            <person name="Hashimoto J."/>
            <person name="Teruya K."/>
            <person name="Hirano T."/>
            <person name="Shin-ya K."/>
            <person name="Kudo F."/>
            <person name="Eguchi T."/>
        </authorList>
    </citation>
    <scope>NUCLEOTIDE SEQUENCE</scope>
    <source>
        <strain evidence="9">ATCC 53714</strain>
    </source>
</reference>
<dbReference type="CDD" id="cd17321">
    <property type="entry name" value="MFS_MMR_MDR_like"/>
    <property type="match status" value="1"/>
</dbReference>
<evidence type="ECO:0000256" key="6">
    <source>
        <dbReference type="ARBA" id="ARBA00023136"/>
    </source>
</evidence>
<organism evidence="9">
    <name type="scientific">Actinomadura fulva subsp. indica</name>
    <dbReference type="NCBI Taxonomy" id="1752060"/>
    <lineage>
        <taxon>Bacteria</taxon>
        <taxon>Bacillati</taxon>
        <taxon>Actinomycetota</taxon>
        <taxon>Actinomycetes</taxon>
        <taxon>Streptosporangiales</taxon>
        <taxon>Thermomonosporaceae</taxon>
        <taxon>Actinomadura</taxon>
    </lineage>
</organism>
<dbReference type="PROSITE" id="PS50850">
    <property type="entry name" value="MFS"/>
    <property type="match status" value="1"/>
</dbReference>
<dbReference type="PANTHER" id="PTHR42718:SF47">
    <property type="entry name" value="METHYL VIOLOGEN RESISTANCE PROTEIN SMVA"/>
    <property type="match status" value="1"/>
</dbReference>
<feature type="transmembrane region" description="Helical" evidence="7">
    <location>
        <begin position="141"/>
        <end position="163"/>
    </location>
</feature>
<evidence type="ECO:0000256" key="1">
    <source>
        <dbReference type="ARBA" id="ARBA00004651"/>
    </source>
</evidence>
<feature type="transmembrane region" description="Helical" evidence="7">
    <location>
        <begin position="83"/>
        <end position="102"/>
    </location>
</feature>
<dbReference type="Pfam" id="PF07690">
    <property type="entry name" value="MFS_1"/>
    <property type="match status" value="1"/>
</dbReference>
<feature type="transmembrane region" description="Helical" evidence="7">
    <location>
        <begin position="231"/>
        <end position="248"/>
    </location>
</feature>
<dbReference type="InterPro" id="IPR036259">
    <property type="entry name" value="MFS_trans_sf"/>
</dbReference>
<feature type="transmembrane region" description="Helical" evidence="7">
    <location>
        <begin position="204"/>
        <end position="225"/>
    </location>
</feature>
<dbReference type="InterPro" id="IPR011701">
    <property type="entry name" value="MFS"/>
</dbReference>
<dbReference type="Gene3D" id="1.20.1720.10">
    <property type="entry name" value="Multidrug resistance protein D"/>
    <property type="match status" value="1"/>
</dbReference>
<comment type="subcellular location">
    <subcellularLocation>
        <location evidence="1">Cell membrane</location>
        <topology evidence="1">Multi-pass membrane protein</topology>
    </subcellularLocation>
</comment>
<evidence type="ECO:0000256" key="7">
    <source>
        <dbReference type="SAM" id="Phobius"/>
    </source>
</evidence>
<proteinExistence type="predicted"/>
<evidence type="ECO:0000256" key="5">
    <source>
        <dbReference type="ARBA" id="ARBA00022989"/>
    </source>
</evidence>
<accession>A0A1B4Z9C2</accession>
<feature type="transmembrane region" description="Helical" evidence="7">
    <location>
        <begin position="303"/>
        <end position="326"/>
    </location>
</feature>